<sequence>GILMEYINWYGKQLSNRSMTLHFNDYRSDLFNVSNRVDRGCPLLVIGFLFYNSPVLHVANTEGQKTILGFIDDITLAAQGTSYEEANGKLKNIIKKQGGALDWSREHNADFELDKTALL</sequence>
<dbReference type="GeneID" id="64623544"/>
<evidence type="ECO:0008006" key="3">
    <source>
        <dbReference type="Google" id="ProtNLM"/>
    </source>
</evidence>
<reference evidence="1" key="1">
    <citation type="journal article" date="2020" name="New Phytol.">
        <title>Comparative genomics reveals dynamic genome evolution in host specialist ectomycorrhizal fungi.</title>
        <authorList>
            <person name="Lofgren L.A."/>
            <person name="Nguyen N.H."/>
            <person name="Vilgalys R."/>
            <person name="Ruytinx J."/>
            <person name="Liao H.L."/>
            <person name="Branco S."/>
            <person name="Kuo A."/>
            <person name="LaButti K."/>
            <person name="Lipzen A."/>
            <person name="Andreopoulos W."/>
            <person name="Pangilinan J."/>
            <person name="Riley R."/>
            <person name="Hundley H."/>
            <person name="Na H."/>
            <person name="Barry K."/>
            <person name="Grigoriev I.V."/>
            <person name="Stajich J.E."/>
            <person name="Kennedy P.G."/>
        </authorList>
    </citation>
    <scope>NUCLEOTIDE SEQUENCE</scope>
    <source>
        <strain evidence="1">MN1</strain>
    </source>
</reference>
<dbReference type="EMBL" id="JABBWG010000010">
    <property type="protein sequence ID" value="KAG1819118.1"/>
    <property type="molecule type" value="Genomic_DNA"/>
</dbReference>
<feature type="non-terminal residue" evidence="1">
    <location>
        <position position="119"/>
    </location>
</feature>
<proteinExistence type="predicted"/>
<accession>A0A9P7EF77</accession>
<keyword evidence="2" id="KW-1185">Reference proteome</keyword>
<name>A0A9P7EF77_9AGAM</name>
<comment type="caution">
    <text evidence="1">The sequence shown here is derived from an EMBL/GenBank/DDBJ whole genome shotgun (WGS) entry which is preliminary data.</text>
</comment>
<dbReference type="OrthoDB" id="3044497at2759"/>
<dbReference type="Proteomes" id="UP000807769">
    <property type="component" value="Unassembled WGS sequence"/>
</dbReference>
<gene>
    <name evidence="1" type="ORF">BJ212DRAFT_1235108</name>
</gene>
<evidence type="ECO:0000313" key="1">
    <source>
        <dbReference type="EMBL" id="KAG1819118.1"/>
    </source>
</evidence>
<organism evidence="1 2">
    <name type="scientific">Suillus subaureus</name>
    <dbReference type="NCBI Taxonomy" id="48587"/>
    <lineage>
        <taxon>Eukaryota</taxon>
        <taxon>Fungi</taxon>
        <taxon>Dikarya</taxon>
        <taxon>Basidiomycota</taxon>
        <taxon>Agaricomycotina</taxon>
        <taxon>Agaricomycetes</taxon>
        <taxon>Agaricomycetidae</taxon>
        <taxon>Boletales</taxon>
        <taxon>Suillineae</taxon>
        <taxon>Suillaceae</taxon>
        <taxon>Suillus</taxon>
    </lineage>
</organism>
<evidence type="ECO:0000313" key="2">
    <source>
        <dbReference type="Proteomes" id="UP000807769"/>
    </source>
</evidence>
<dbReference type="AlphaFoldDB" id="A0A9P7EF77"/>
<dbReference type="RefSeq" id="XP_041194795.1">
    <property type="nucleotide sequence ID" value="XM_041329527.1"/>
</dbReference>
<feature type="non-terminal residue" evidence="1">
    <location>
        <position position="1"/>
    </location>
</feature>
<protein>
    <recommendedName>
        <fullName evidence="3">Reverse transcriptase domain-containing protein</fullName>
    </recommendedName>
</protein>